<evidence type="ECO:0000256" key="3">
    <source>
        <dbReference type="SAM" id="MobiDB-lite"/>
    </source>
</evidence>
<organism evidence="6 7">
    <name type="scientific">Steinernema carpocapsae</name>
    <name type="common">Entomopathogenic nematode</name>
    <dbReference type="NCBI Taxonomy" id="34508"/>
    <lineage>
        <taxon>Eukaryota</taxon>
        <taxon>Metazoa</taxon>
        <taxon>Ecdysozoa</taxon>
        <taxon>Nematoda</taxon>
        <taxon>Chromadorea</taxon>
        <taxon>Rhabditida</taxon>
        <taxon>Tylenchina</taxon>
        <taxon>Panagrolaimomorpha</taxon>
        <taxon>Strongyloidoidea</taxon>
        <taxon>Steinernematidae</taxon>
        <taxon>Steinernema</taxon>
    </lineage>
</organism>
<dbReference type="Pfam" id="PF07653">
    <property type="entry name" value="SH3_2"/>
    <property type="match status" value="1"/>
</dbReference>
<dbReference type="InterPro" id="IPR004148">
    <property type="entry name" value="BAR_dom"/>
</dbReference>
<evidence type="ECO:0000313" key="7">
    <source>
        <dbReference type="Proteomes" id="UP000298663"/>
    </source>
</evidence>
<dbReference type="SMART" id="SM00721">
    <property type="entry name" value="BAR"/>
    <property type="match status" value="1"/>
</dbReference>
<dbReference type="InterPro" id="IPR027267">
    <property type="entry name" value="AH/BAR_dom_sf"/>
</dbReference>
<sequence length="368" mass="41332">MDFNFKKLANDATGFFNRAKQYTEETFLKAEKTELDANFENLLQRADKTEEHTKRLLSALESYLQPNPTVRMEEVFYEKLELKKEGGRVSNLEHLGQSMTDAGNEFGSGTPYGNALLKVANAEFKLGTCEREFINSSAANTLQPIRRFLEGDMRTIQKERKILNSKRLDLDACKNRLKKAKSLEMQASSHANVGLTIEQAEADLRVAQTEFDKQVEITKLLLEGIQTAHNNQLKCIRDFVEAQMSFFAMAHQHMADLQRELSGFGGGPGFSSGPTSPPQVKKDSSATRNGGSTVLPERNAKNFVDDNDMGTKQARVILDYEPISPQELAVRQNDVLIVYRLPGLDADFVMAEKDGRRGRVPLSYLELI</sequence>
<evidence type="ECO:0008006" key="8">
    <source>
        <dbReference type="Google" id="ProtNLM"/>
    </source>
</evidence>
<dbReference type="Gene3D" id="2.30.30.40">
    <property type="entry name" value="SH3 Domains"/>
    <property type="match status" value="1"/>
</dbReference>
<dbReference type="Gene3D" id="1.20.1270.60">
    <property type="entry name" value="Arfaptin homology (AH) domain/BAR domain"/>
    <property type="match status" value="1"/>
</dbReference>
<dbReference type="PROSITE" id="PS51021">
    <property type="entry name" value="BAR"/>
    <property type="match status" value="1"/>
</dbReference>
<evidence type="ECO:0000256" key="2">
    <source>
        <dbReference type="PROSITE-ProRule" id="PRU00192"/>
    </source>
</evidence>
<dbReference type="SUPFAM" id="SSF103657">
    <property type="entry name" value="BAR/IMD domain-like"/>
    <property type="match status" value="1"/>
</dbReference>
<feature type="domain" description="BAR" evidence="5">
    <location>
        <begin position="24"/>
        <end position="270"/>
    </location>
</feature>
<dbReference type="InterPro" id="IPR001452">
    <property type="entry name" value="SH3_domain"/>
</dbReference>
<dbReference type="CDD" id="cd07594">
    <property type="entry name" value="BAR_Endophilin_B"/>
    <property type="match status" value="1"/>
</dbReference>
<dbReference type="InterPro" id="IPR036028">
    <property type="entry name" value="SH3-like_dom_sf"/>
</dbReference>
<evidence type="ECO:0000259" key="5">
    <source>
        <dbReference type="PROSITE" id="PS51021"/>
    </source>
</evidence>
<comment type="caution">
    <text evidence="6">The sequence shown here is derived from an EMBL/GenBank/DDBJ whole genome shotgun (WGS) entry which is preliminary data.</text>
</comment>
<feature type="domain" description="SH3" evidence="4">
    <location>
        <begin position="309"/>
        <end position="368"/>
    </location>
</feature>
<dbReference type="OrthoDB" id="14167at2759"/>
<dbReference type="PROSITE" id="PS50002">
    <property type="entry name" value="SH3"/>
    <property type="match status" value="1"/>
</dbReference>
<dbReference type="SMART" id="SM00326">
    <property type="entry name" value="SH3"/>
    <property type="match status" value="1"/>
</dbReference>
<evidence type="ECO:0000256" key="1">
    <source>
        <dbReference type="ARBA" id="ARBA00022443"/>
    </source>
</evidence>
<dbReference type="Proteomes" id="UP000298663">
    <property type="component" value="Unassembled WGS sequence"/>
</dbReference>
<keyword evidence="7" id="KW-1185">Reference proteome</keyword>
<proteinExistence type="predicted"/>
<dbReference type="AlphaFoldDB" id="A0A4U5NE31"/>
<reference evidence="6 7" key="2">
    <citation type="journal article" date="2019" name="G3 (Bethesda)">
        <title>Hybrid Assembly of the Genome of the Entomopathogenic Nematode Steinernema carpocapsae Identifies the X-Chromosome.</title>
        <authorList>
            <person name="Serra L."/>
            <person name="Macchietto M."/>
            <person name="Macias-Munoz A."/>
            <person name="McGill C.J."/>
            <person name="Rodriguez I.M."/>
            <person name="Rodriguez B."/>
            <person name="Murad R."/>
            <person name="Mortazavi A."/>
        </authorList>
    </citation>
    <scope>NUCLEOTIDE SEQUENCE [LARGE SCALE GENOMIC DNA]</scope>
    <source>
        <strain evidence="6 7">ALL</strain>
    </source>
</reference>
<name>A0A4U5NE31_STECR</name>
<keyword evidence="1 2" id="KW-0728">SH3 domain</keyword>
<dbReference type="GO" id="GO:0005737">
    <property type="term" value="C:cytoplasm"/>
    <property type="evidence" value="ECO:0007669"/>
    <property type="project" value="InterPro"/>
</dbReference>
<evidence type="ECO:0000259" key="4">
    <source>
        <dbReference type="PROSITE" id="PS50002"/>
    </source>
</evidence>
<feature type="region of interest" description="Disordered" evidence="3">
    <location>
        <begin position="261"/>
        <end position="306"/>
    </location>
</feature>
<dbReference type="EMBL" id="AZBU02000004">
    <property type="protein sequence ID" value="TKR81004.1"/>
    <property type="molecule type" value="Genomic_DNA"/>
</dbReference>
<dbReference type="STRING" id="34508.A0A4U5NE31"/>
<dbReference type="Pfam" id="PF03114">
    <property type="entry name" value="BAR"/>
    <property type="match status" value="1"/>
</dbReference>
<dbReference type="SUPFAM" id="SSF50044">
    <property type="entry name" value="SH3-domain"/>
    <property type="match status" value="1"/>
</dbReference>
<protein>
    <recommendedName>
        <fullName evidence="8">Endophilin-B1</fullName>
    </recommendedName>
</protein>
<reference evidence="6 7" key="1">
    <citation type="journal article" date="2015" name="Genome Biol.">
        <title>Comparative genomics of Steinernema reveals deeply conserved gene regulatory networks.</title>
        <authorList>
            <person name="Dillman A.R."/>
            <person name="Macchietto M."/>
            <person name="Porter C.F."/>
            <person name="Rogers A."/>
            <person name="Williams B."/>
            <person name="Antoshechkin I."/>
            <person name="Lee M.M."/>
            <person name="Goodwin Z."/>
            <person name="Lu X."/>
            <person name="Lewis E.E."/>
            <person name="Goodrich-Blair H."/>
            <person name="Stock S.P."/>
            <person name="Adams B.J."/>
            <person name="Sternberg P.W."/>
            <person name="Mortazavi A."/>
        </authorList>
    </citation>
    <scope>NUCLEOTIDE SEQUENCE [LARGE SCALE GENOMIC DNA]</scope>
    <source>
        <strain evidence="6 7">ALL</strain>
    </source>
</reference>
<gene>
    <name evidence="6" type="ORF">L596_014954</name>
</gene>
<accession>A0A4U5NE31</accession>
<evidence type="ECO:0000313" key="6">
    <source>
        <dbReference type="EMBL" id="TKR81004.1"/>
    </source>
</evidence>